<reference evidence="2" key="1">
    <citation type="submission" date="2017-06" db="EMBL/GenBank/DDBJ databases">
        <title>FDA dAtabase for Regulatory Grade micrObial Sequences (FDA-ARGOS): Supporting development and validation of Infectious Disease Dx tests.</title>
        <authorList>
            <person name="Campos J."/>
            <person name="Goldberg B."/>
            <person name="Tallon L."/>
            <person name="Sadzewicz L."/>
            <person name="Sengamalay N."/>
            <person name="Ott S."/>
            <person name="Godinez A."/>
            <person name="Nagaraj S."/>
            <person name="Vavikolanu K."/>
            <person name="Vyas G."/>
            <person name="Nadendla S."/>
            <person name="Aluvathingal J."/>
            <person name="Geyer C."/>
            <person name="Nandy P."/>
            <person name="Hobson J."/>
            <person name="Sichtig H."/>
        </authorList>
    </citation>
    <scope>NUCLEOTIDE SEQUENCE [LARGE SCALE GENOMIC DNA]</scope>
    <source>
        <strain evidence="2">FDAARGOS_285</strain>
    </source>
</reference>
<dbReference type="KEGG" id="sscu:CEP64_12315"/>
<accession>A0AAI8GUR8</accession>
<dbReference type="EMBL" id="CP022046">
    <property type="protein sequence ID" value="ASE35340.1"/>
    <property type="molecule type" value="Genomic_DNA"/>
</dbReference>
<gene>
    <name evidence="1" type="ORF">CEP64_12315</name>
</gene>
<dbReference type="AlphaFoldDB" id="A0AAI8GUR8"/>
<dbReference type="Proteomes" id="UP000197058">
    <property type="component" value="Chromosome"/>
</dbReference>
<sequence>MKIYPTEQILKHWSENYYNNFDLFFVNDIPFEIEDIVITHKDAFKTTSSFNIDTNNLYEFWNLGVYNYVIKASKGWFENLNEDSKTYILQEQERVNNPLFIEGNLITSQKWSQLTTNKQRQFFKNRIDRYYDNHVKHLSTLQLPNHLSSIVSTFPKHQGSNCLSTVLYAITRDRNILQQWIKADAFLTNLKSLNYELFSEGNQNGDVIVYLKNNAVVHAAYQIDDGLFINKNGQTIFNPYKIATKSELDNEWGNYQEHYYRKNQSPL</sequence>
<evidence type="ECO:0000313" key="2">
    <source>
        <dbReference type="Proteomes" id="UP000197058"/>
    </source>
</evidence>
<dbReference type="RefSeq" id="WP_088592602.1">
    <property type="nucleotide sequence ID" value="NZ_CP022046.2"/>
</dbReference>
<proteinExistence type="predicted"/>
<evidence type="ECO:0000313" key="1">
    <source>
        <dbReference type="EMBL" id="ASE35340.1"/>
    </source>
</evidence>
<protein>
    <submittedName>
        <fullName evidence="1">Uncharacterized protein</fullName>
    </submittedName>
</protein>
<organism evidence="1 2">
    <name type="scientific">Mammaliicoccus sciuri</name>
    <name type="common">Staphylococcus sciuri</name>
    <dbReference type="NCBI Taxonomy" id="1296"/>
    <lineage>
        <taxon>Bacteria</taxon>
        <taxon>Bacillati</taxon>
        <taxon>Bacillota</taxon>
        <taxon>Bacilli</taxon>
        <taxon>Bacillales</taxon>
        <taxon>Staphylococcaceae</taxon>
        <taxon>Mammaliicoccus</taxon>
    </lineage>
</organism>
<name>A0AAI8GUR8_MAMSC</name>